<proteinExistence type="predicted"/>
<organism evidence="1 2">
    <name type="scientific">Russula earlei</name>
    <dbReference type="NCBI Taxonomy" id="71964"/>
    <lineage>
        <taxon>Eukaryota</taxon>
        <taxon>Fungi</taxon>
        <taxon>Dikarya</taxon>
        <taxon>Basidiomycota</taxon>
        <taxon>Agaricomycotina</taxon>
        <taxon>Agaricomycetes</taxon>
        <taxon>Russulales</taxon>
        <taxon>Russulaceae</taxon>
        <taxon>Russula</taxon>
    </lineage>
</organism>
<evidence type="ECO:0000313" key="2">
    <source>
        <dbReference type="Proteomes" id="UP001207468"/>
    </source>
</evidence>
<reference evidence="1" key="1">
    <citation type="submission" date="2021-03" db="EMBL/GenBank/DDBJ databases">
        <title>Evolutionary priming and transition to the ectomycorrhizal habit in an iconic lineage of mushroom-forming fungi: is preadaptation a requirement?</title>
        <authorList>
            <consortium name="DOE Joint Genome Institute"/>
            <person name="Looney B.P."/>
            <person name="Miyauchi S."/>
            <person name="Morin E."/>
            <person name="Drula E."/>
            <person name="Courty P.E."/>
            <person name="Chicoki N."/>
            <person name="Fauchery L."/>
            <person name="Kohler A."/>
            <person name="Kuo A."/>
            <person name="LaButti K."/>
            <person name="Pangilinan J."/>
            <person name="Lipzen A."/>
            <person name="Riley R."/>
            <person name="Andreopoulos W."/>
            <person name="He G."/>
            <person name="Johnson J."/>
            <person name="Barry K.W."/>
            <person name="Grigoriev I.V."/>
            <person name="Nagy L."/>
            <person name="Hibbett D."/>
            <person name="Henrissat B."/>
            <person name="Matheny P.B."/>
            <person name="Labbe J."/>
            <person name="Martin A.F."/>
        </authorList>
    </citation>
    <scope>NUCLEOTIDE SEQUENCE</scope>
    <source>
        <strain evidence="1">BPL698</strain>
    </source>
</reference>
<evidence type="ECO:0000313" key="1">
    <source>
        <dbReference type="EMBL" id="KAI9510428.1"/>
    </source>
</evidence>
<protein>
    <submittedName>
        <fullName evidence="1">Uncharacterized protein</fullName>
    </submittedName>
</protein>
<gene>
    <name evidence="1" type="ORF">F5148DRAFT_1274751</name>
</gene>
<sequence length="705" mass="78422">MPINLPVVDRAVARSPVKLGTSGLSSRSQHSSSCATYTTLAFDAPADSTTSTSTSTSTPTPSPSPTDSLVATKTRDLLSSLERRDSDPSQPWRHYVDLLNYLGLERLPLDVHQLVLRKCVPPASVIRVASAREQRALHYPHAPHAYENRLQTVMKSIRSAGWRAELDDYHFLLEQFAAVGHHVGSRGVLQEMALAGIQPRTRTYGLCLQALARRLTLPCPEERREALIEETTKMTRELMRDMRTKAIPFTSVNMDLAVRILRETLDEKGFDELIKFSYGIDLAYPDRLPLEVIERQSTSKTEASEALDPPSFPLQPLSTPALNVIVDTLGRTGRISKMVQTFEVLTQPLPKSSQSSASFFDEDEDDYSSFNPPSIPEPIFPLPFAKPNATTLRFLIKHASQADHAVFARHYLVYAWSLDRAEDRRLKRDVRTLPVDEIIAPLLAVNKDMLLPVFGLSNREKRVDLMRWTLRMIKRALSRKRRDLIWYTYKRATRFGRGMATNDQSESVTSAIDGSSGEADVDLSSTGSSSGDGDGASGSTSPAPSCSEALAVPTAESPRAGSASISASSPEPPPAPPTSSSTEPSHDRPGPSVVDPDLDSDRPPSAPASRIFDIDGHVSILQRDIQQIEQLESEVETVLGRTIHRIKERLGRRVWSTKDVWLANEDARVPLSKVRWREAVNFVAPSAMKPFRWRSPRRRDTRRQP</sequence>
<dbReference type="Proteomes" id="UP001207468">
    <property type="component" value="Unassembled WGS sequence"/>
</dbReference>
<accession>A0ACC0UFS2</accession>
<dbReference type="EMBL" id="JAGFNK010000042">
    <property type="protein sequence ID" value="KAI9510428.1"/>
    <property type="molecule type" value="Genomic_DNA"/>
</dbReference>
<name>A0ACC0UFS2_9AGAM</name>
<comment type="caution">
    <text evidence="1">The sequence shown here is derived from an EMBL/GenBank/DDBJ whole genome shotgun (WGS) entry which is preliminary data.</text>
</comment>
<keyword evidence="2" id="KW-1185">Reference proteome</keyword>